<name>A0AC34GHY2_9BILA</name>
<accession>A0AC34GHY2</accession>
<evidence type="ECO:0000313" key="1">
    <source>
        <dbReference type="Proteomes" id="UP000887579"/>
    </source>
</evidence>
<dbReference type="Proteomes" id="UP000887579">
    <property type="component" value="Unplaced"/>
</dbReference>
<organism evidence="1 2">
    <name type="scientific">Panagrolaimus sp. ES5</name>
    <dbReference type="NCBI Taxonomy" id="591445"/>
    <lineage>
        <taxon>Eukaryota</taxon>
        <taxon>Metazoa</taxon>
        <taxon>Ecdysozoa</taxon>
        <taxon>Nematoda</taxon>
        <taxon>Chromadorea</taxon>
        <taxon>Rhabditida</taxon>
        <taxon>Tylenchina</taxon>
        <taxon>Panagrolaimomorpha</taxon>
        <taxon>Panagrolaimoidea</taxon>
        <taxon>Panagrolaimidae</taxon>
        <taxon>Panagrolaimus</taxon>
    </lineage>
</organism>
<reference evidence="2" key="1">
    <citation type="submission" date="2022-11" db="UniProtKB">
        <authorList>
            <consortium name="WormBaseParasite"/>
        </authorList>
    </citation>
    <scope>IDENTIFICATION</scope>
</reference>
<protein>
    <submittedName>
        <fullName evidence="2">Uncharacterized protein</fullName>
    </submittedName>
</protein>
<dbReference type="WBParaSite" id="ES5_v2.g29204.t1">
    <property type="protein sequence ID" value="ES5_v2.g29204.t1"/>
    <property type="gene ID" value="ES5_v2.g29204"/>
</dbReference>
<proteinExistence type="predicted"/>
<evidence type="ECO:0000313" key="2">
    <source>
        <dbReference type="WBParaSite" id="ES5_v2.g29204.t1"/>
    </source>
</evidence>
<sequence length="238" mass="26217">LKLTSTNCQLLGGFNEPCIDKDDPLSKLLSKIETTRNRPLPASVRPQSVPSVSTPAHIPPTQSRPPSLPTLPPVRDVIQQTPPIRSIPQPSTSIPHSSLPSKEAVQKTPHVKVVVQKKLPTKEVVQKTEEEIEVITIPPSPPPAKRSRIAHDPTSSRIIDQFIDTSDAINVESIETDNQLFNLFSQTENAENIPPPSVQRPETTIQPSPSIPSNEVVVKTEVKVEEEDLEIIVCLKNY</sequence>